<sequence length="714" mass="79672">MQGQYWEDSQCLPCHPSCDSCEGPTSSDCLSCLSPLLLQGSRCLEHCLDGFFREQGMCVPCLHTCTHCLARTNCTQCASGLHLQNGECHSSCAPGYYSDRGVCTKCYLSCMTCSGPRRDQCVTCPRGWVLAAGECHPDCPEGFFKSDFGCQKCHHYCRTCKGEGPLECTSCPPHYMLEGGLCMECLGSQYYDTPTQLCKTCHKSCRACSGPGPSSCLACLFPSHLDKSNNQCVPCCLGGDINDCCHCDTLTGECEISPPADKRRTADSGNRHEEQQGSYQAMQDYSPFTSITALAIGACVGVVALFAVMLSVLQHLATSSGEYFGSDNTNPVGVKVFLVLWCKTIKFRESWRKGDGYKKLSTSRHNMSEQVSLTAEESDYEDQLFTRTLVVCERVPVERIAGIMSTFQDRLRVPWRGGAKQISMDSLLPIVLQPLLAYIAAQNLWCTLLVFVSIHICIFYMYNIFMKFLPRTKFFLMWTLTSIVLLMTVFEINVVPLMEILPEENFVLIVFVVAALACAYKVRSRAPLNHVPYTDPTDATGMVGNGKATEEVCSVCRKRVPPRTFHCRICQACVTKRDHHCVWFDCCVGEHNHLLFVLSLLLSILALVYGAILTLTTVCHPIFFMDIILLPDDCSDVYHDFQIALCFVSAVYCLVLATLLLGLLCNQCMLISLGETGQEWRMSHSSCCRPWRSDRPYSRGVLRNWLTFVSCQRY</sequence>
<feature type="transmembrane region" description="Helical" evidence="10">
    <location>
        <begin position="600"/>
        <end position="629"/>
    </location>
</feature>
<keyword evidence="9 10" id="KW-0012">Acyltransferase</keyword>
<evidence type="ECO:0000256" key="8">
    <source>
        <dbReference type="ARBA" id="ARBA00023288"/>
    </source>
</evidence>
<proteinExistence type="inferred from homology"/>
<keyword evidence="3 10" id="KW-0812">Transmembrane</keyword>
<keyword evidence="6 10" id="KW-0472">Membrane</keyword>
<dbReference type="InterPro" id="IPR039859">
    <property type="entry name" value="PFA4/ZDH16/20/ERF2-like"/>
</dbReference>
<evidence type="ECO:0000259" key="11">
    <source>
        <dbReference type="Pfam" id="PF01529"/>
    </source>
</evidence>
<organism evidence="12">
    <name type="scientific">Timema poppense</name>
    <name type="common">Walking stick</name>
    <dbReference type="NCBI Taxonomy" id="170557"/>
    <lineage>
        <taxon>Eukaryota</taxon>
        <taxon>Metazoa</taxon>
        <taxon>Ecdysozoa</taxon>
        <taxon>Arthropoda</taxon>
        <taxon>Hexapoda</taxon>
        <taxon>Insecta</taxon>
        <taxon>Pterygota</taxon>
        <taxon>Neoptera</taxon>
        <taxon>Polyneoptera</taxon>
        <taxon>Phasmatodea</taxon>
        <taxon>Timematodea</taxon>
        <taxon>Timematoidea</taxon>
        <taxon>Timematidae</taxon>
        <taxon>Timema</taxon>
    </lineage>
</organism>
<evidence type="ECO:0000256" key="3">
    <source>
        <dbReference type="ARBA" id="ARBA00022692"/>
    </source>
</evidence>
<dbReference type="Gene3D" id="2.10.220.10">
    <property type="entry name" value="Hormone Receptor, Insulin-like Growth Factor Receptor 1, Chain A, domain 2"/>
    <property type="match status" value="3"/>
</dbReference>
<dbReference type="PANTHER" id="PTHR22883:SF475">
    <property type="entry name" value="PALMITOYLTRANSFERASE ZDHHC23"/>
    <property type="match status" value="1"/>
</dbReference>
<dbReference type="InterPro" id="IPR001594">
    <property type="entry name" value="Palmitoyltrfase_DHHC"/>
</dbReference>
<comment type="subcellular location">
    <subcellularLocation>
        <location evidence="1">Golgi apparatus</location>
        <location evidence="1">trans-Golgi network membrane</location>
        <topology evidence="1">Multi-pass membrane protein</topology>
    </subcellularLocation>
</comment>
<gene>
    <name evidence="12" type="ORF">TPSB3V08_LOCUS4203</name>
</gene>
<dbReference type="GO" id="GO:0006612">
    <property type="term" value="P:protein targeting to membrane"/>
    <property type="evidence" value="ECO:0007669"/>
    <property type="project" value="TreeGrafter"/>
</dbReference>
<comment type="domain">
    <text evidence="10">The DHHC domain is required for palmitoyltransferase activity.</text>
</comment>
<protein>
    <recommendedName>
        <fullName evidence="10">Palmitoyltransferase</fullName>
        <ecNumber evidence="10">2.3.1.225</ecNumber>
    </recommendedName>
</protein>
<dbReference type="Pfam" id="PF01529">
    <property type="entry name" value="DHHC"/>
    <property type="match status" value="1"/>
</dbReference>
<accession>A0A7R9CWJ3</accession>
<dbReference type="EC" id="2.3.1.225" evidence="10"/>
<evidence type="ECO:0000256" key="6">
    <source>
        <dbReference type="ARBA" id="ARBA00023136"/>
    </source>
</evidence>
<dbReference type="SUPFAM" id="SSF57184">
    <property type="entry name" value="Growth factor receptor domain"/>
    <property type="match status" value="2"/>
</dbReference>
<reference evidence="12" key="1">
    <citation type="submission" date="2020-11" db="EMBL/GenBank/DDBJ databases">
        <authorList>
            <person name="Tran Van P."/>
        </authorList>
    </citation>
    <scope>NUCLEOTIDE SEQUENCE</scope>
</reference>
<feature type="transmembrane region" description="Helical" evidence="10">
    <location>
        <begin position="474"/>
        <end position="494"/>
    </location>
</feature>
<keyword evidence="8" id="KW-0449">Lipoprotein</keyword>
<dbReference type="CDD" id="cd00064">
    <property type="entry name" value="FU"/>
    <property type="match status" value="4"/>
</dbReference>
<dbReference type="FunFam" id="2.10.220.10:FF:000055">
    <property type="entry name" value="Furin-like protease 2"/>
    <property type="match status" value="1"/>
</dbReference>
<dbReference type="GO" id="GO:0005794">
    <property type="term" value="C:Golgi apparatus"/>
    <property type="evidence" value="ECO:0007669"/>
    <property type="project" value="UniProtKB-SubCell"/>
</dbReference>
<evidence type="ECO:0000256" key="9">
    <source>
        <dbReference type="ARBA" id="ARBA00023315"/>
    </source>
</evidence>
<keyword evidence="2 10" id="KW-0808">Transferase</keyword>
<evidence type="ECO:0000256" key="7">
    <source>
        <dbReference type="ARBA" id="ARBA00023139"/>
    </source>
</evidence>
<keyword evidence="7" id="KW-0564">Palmitate</keyword>
<feature type="transmembrane region" description="Helical" evidence="10">
    <location>
        <begin position="291"/>
        <end position="313"/>
    </location>
</feature>
<dbReference type="PANTHER" id="PTHR22883">
    <property type="entry name" value="ZINC FINGER DHHC DOMAIN CONTAINING PROTEIN"/>
    <property type="match status" value="1"/>
</dbReference>
<evidence type="ECO:0000256" key="5">
    <source>
        <dbReference type="ARBA" id="ARBA00023034"/>
    </source>
</evidence>
<dbReference type="PROSITE" id="PS50216">
    <property type="entry name" value="DHHC"/>
    <property type="match status" value="1"/>
</dbReference>
<keyword evidence="4 10" id="KW-1133">Transmembrane helix</keyword>
<dbReference type="AlphaFoldDB" id="A0A7R9CWJ3"/>
<name>A0A7R9CWJ3_TIMPO</name>
<feature type="transmembrane region" description="Helical" evidence="10">
    <location>
        <begin position="435"/>
        <end position="462"/>
    </location>
</feature>
<feature type="transmembrane region" description="Helical" evidence="10">
    <location>
        <begin position="641"/>
        <end position="664"/>
    </location>
</feature>
<feature type="transmembrane region" description="Helical" evidence="10">
    <location>
        <begin position="506"/>
        <end position="522"/>
    </location>
</feature>
<dbReference type="InterPro" id="IPR006212">
    <property type="entry name" value="Furin_repeat"/>
</dbReference>
<dbReference type="GO" id="GO:0005783">
    <property type="term" value="C:endoplasmic reticulum"/>
    <property type="evidence" value="ECO:0007669"/>
    <property type="project" value="TreeGrafter"/>
</dbReference>
<comment type="similarity">
    <text evidence="10">Belongs to the DHHC palmitoyltransferase family.</text>
</comment>
<comment type="catalytic activity">
    <reaction evidence="10">
        <text>L-cysteinyl-[protein] + hexadecanoyl-CoA = S-hexadecanoyl-L-cysteinyl-[protein] + CoA</text>
        <dbReference type="Rhea" id="RHEA:36683"/>
        <dbReference type="Rhea" id="RHEA-COMP:10131"/>
        <dbReference type="Rhea" id="RHEA-COMP:11032"/>
        <dbReference type="ChEBI" id="CHEBI:29950"/>
        <dbReference type="ChEBI" id="CHEBI:57287"/>
        <dbReference type="ChEBI" id="CHEBI:57379"/>
        <dbReference type="ChEBI" id="CHEBI:74151"/>
        <dbReference type="EC" id="2.3.1.225"/>
    </reaction>
</comment>
<keyword evidence="5" id="KW-0333">Golgi apparatus</keyword>
<evidence type="ECO:0000256" key="4">
    <source>
        <dbReference type="ARBA" id="ARBA00022989"/>
    </source>
</evidence>
<evidence type="ECO:0000256" key="1">
    <source>
        <dbReference type="ARBA" id="ARBA00004166"/>
    </source>
</evidence>
<dbReference type="GO" id="GO:0019706">
    <property type="term" value="F:protein-cysteine S-palmitoyltransferase activity"/>
    <property type="evidence" value="ECO:0007669"/>
    <property type="project" value="UniProtKB-EC"/>
</dbReference>
<feature type="domain" description="Palmitoyltransferase DHHC" evidence="11">
    <location>
        <begin position="549"/>
        <end position="680"/>
    </location>
</feature>
<evidence type="ECO:0000256" key="10">
    <source>
        <dbReference type="RuleBase" id="RU079119"/>
    </source>
</evidence>
<dbReference type="SMART" id="SM00261">
    <property type="entry name" value="FU"/>
    <property type="match status" value="5"/>
</dbReference>
<evidence type="ECO:0000313" key="12">
    <source>
        <dbReference type="EMBL" id="CAD7403788.1"/>
    </source>
</evidence>
<dbReference type="EMBL" id="OD001980">
    <property type="protein sequence ID" value="CAD7403788.1"/>
    <property type="molecule type" value="Genomic_DNA"/>
</dbReference>
<evidence type="ECO:0000256" key="2">
    <source>
        <dbReference type="ARBA" id="ARBA00022679"/>
    </source>
</evidence>
<dbReference type="InterPro" id="IPR009030">
    <property type="entry name" value="Growth_fac_rcpt_cys_sf"/>
</dbReference>